<keyword evidence="5" id="KW-0698">rRNA processing</keyword>
<feature type="region of interest" description="Disordered" evidence="9">
    <location>
        <begin position="718"/>
        <end position="802"/>
    </location>
</feature>
<evidence type="ECO:0000256" key="5">
    <source>
        <dbReference type="ARBA" id="ARBA00022552"/>
    </source>
</evidence>
<evidence type="ECO:0000256" key="4">
    <source>
        <dbReference type="ARBA" id="ARBA00022517"/>
    </source>
</evidence>
<keyword evidence="4" id="KW-0690">Ribosome biogenesis</keyword>
<sequence length="802" mass="89026">MVGLPAKPPKTVEGELPVQAIDQDPKVKAFKDTLDFPSIDSFLDFDSCNWLGNNRNTEEFSIEDTDFDFFEDDMEIGQKGATVSEETRPENQTTVISETVEAKSKLCSDSFEEIGVSSIRSESMIKVRPELYGDVSEDIGAIKSESMVEVEPKLCDDMSANFNCVAEAAVKESEPVVSDNSKPMEGETVSVACSNMNLDESETELKKTDGGLASSIEVGLEKVSLTMDDDEKADGAKGKANAADSESETSSSSSDTSDSSSSSGEEDSDEEEDKKVNKFGDPMVMGEKDDVAGELEEGEIESVDEEHEGDENEVDDDDDDDDDDEVNEMIAWSNDEDDDLGLQTKEPIRSKNELKELPPVPAVEVSLEPHHATLPVGVVLSVMSAQVIVEGMEKHSPLSEGSILWITERRTPLGLVDEIFGPVKCPYYIVRFNSESEVPEGVCQGTPVSFVADYAQHILNIKELQKKGYDASGDNDEEISEELEFSDDEKEAEYRRMQKMEKRGMMSDPKTGYARNKKKKNRDQGRPTSSYSGEWTENQGSSSLSSNRSDPQMSGPVSNHQPRPPMDCFPPNGGAWRPQSNQQNQYQLPPIPNQMGMHNLPPMQIPFMAMQNQNQNQMMFQPQFHGGQMPMPGGPGGFNFFQGQGPAPWPALVGQNCFNQQQPFGMGRGIQQPQLQNDLNFNMFASQGFQMQRPQSQMNPQFQMQPQFQNHQQAPMNPQFQMLNRPPQSPMNPQFQMQPQSETRPQSQSPTNPQSPMQPESQGFRTGESSERGRGHRGRGRGRGRGRFGRGRGRGRGRQQSE</sequence>
<organism evidence="10">
    <name type="scientific">Noccaea caerulescens</name>
    <name type="common">Alpine penny-cress</name>
    <name type="synonym">Thlaspi caerulescens</name>
    <dbReference type="NCBI Taxonomy" id="107243"/>
    <lineage>
        <taxon>Eukaryota</taxon>
        <taxon>Viridiplantae</taxon>
        <taxon>Streptophyta</taxon>
        <taxon>Embryophyta</taxon>
        <taxon>Tracheophyta</taxon>
        <taxon>Spermatophyta</taxon>
        <taxon>Magnoliopsida</taxon>
        <taxon>eudicotyledons</taxon>
        <taxon>Gunneridae</taxon>
        <taxon>Pentapetalae</taxon>
        <taxon>rosids</taxon>
        <taxon>malvids</taxon>
        <taxon>Brassicales</taxon>
        <taxon>Brassicaceae</taxon>
        <taxon>Coluteocarpeae</taxon>
        <taxon>Noccaea</taxon>
    </lineage>
</organism>
<keyword evidence="6" id="KW-0597">Phosphoprotein</keyword>
<evidence type="ECO:0000256" key="2">
    <source>
        <dbReference type="ARBA" id="ARBA00009801"/>
    </source>
</evidence>
<dbReference type="GO" id="GO:0000493">
    <property type="term" value="P:box H/ACA snoRNP assembly"/>
    <property type="evidence" value="ECO:0007669"/>
    <property type="project" value="InterPro"/>
</dbReference>
<evidence type="ECO:0000256" key="7">
    <source>
        <dbReference type="ARBA" id="ARBA00022884"/>
    </source>
</evidence>
<feature type="compositionally biased region" description="Polar residues" evidence="9">
    <location>
        <begin position="731"/>
        <end position="744"/>
    </location>
</feature>
<dbReference type="SUPFAM" id="SSF50447">
    <property type="entry name" value="Translation proteins"/>
    <property type="match status" value="1"/>
</dbReference>
<feature type="region of interest" description="Disordered" evidence="9">
    <location>
        <begin position="225"/>
        <end position="325"/>
    </location>
</feature>
<dbReference type="GO" id="GO:0006364">
    <property type="term" value="P:rRNA processing"/>
    <property type="evidence" value="ECO:0007669"/>
    <property type="project" value="UniProtKB-KW"/>
</dbReference>
<keyword evidence="7" id="KW-0694">RNA-binding</keyword>
<dbReference type="InterPro" id="IPR040309">
    <property type="entry name" value="Naf1"/>
</dbReference>
<name>A0A1J3FRP9_NOCCA</name>
<feature type="compositionally biased region" description="Acidic residues" evidence="9">
    <location>
        <begin position="292"/>
        <end position="325"/>
    </location>
</feature>
<feature type="compositionally biased region" description="Low complexity" evidence="9">
    <location>
        <begin position="745"/>
        <end position="767"/>
    </location>
</feature>
<feature type="compositionally biased region" description="Basic and acidic residues" evidence="9">
    <location>
        <begin position="492"/>
        <end position="505"/>
    </location>
</feature>
<reference evidence="10" key="1">
    <citation type="submission" date="2016-07" db="EMBL/GenBank/DDBJ databases">
        <title>De novo transcriptome assembly of four accessions of the metal hyperaccumulator plant Noccaea caerulescens.</title>
        <authorList>
            <person name="Blande D."/>
            <person name="Halimaa P."/>
            <person name="Tervahauta A.I."/>
            <person name="Aarts M.G."/>
            <person name="Karenlampi S.O."/>
        </authorList>
    </citation>
    <scope>NUCLEOTIDE SEQUENCE</scope>
</reference>
<dbReference type="GO" id="GO:0001522">
    <property type="term" value="P:pseudouridine synthesis"/>
    <property type="evidence" value="ECO:0007669"/>
    <property type="project" value="InterPro"/>
</dbReference>
<dbReference type="GO" id="GO:0005634">
    <property type="term" value="C:nucleus"/>
    <property type="evidence" value="ECO:0007669"/>
    <property type="project" value="UniProtKB-SubCell"/>
</dbReference>
<dbReference type="FunFam" id="2.40.10.230:FF:000002">
    <property type="entry name" value="H/ACA ribonucleoprotein complex non-core subunit NAF1"/>
    <property type="match status" value="1"/>
</dbReference>
<evidence type="ECO:0000256" key="6">
    <source>
        <dbReference type="ARBA" id="ARBA00022553"/>
    </source>
</evidence>
<dbReference type="InterPro" id="IPR009000">
    <property type="entry name" value="Transl_B-barrel_sf"/>
</dbReference>
<dbReference type="GO" id="GO:0005732">
    <property type="term" value="C:sno(s)RNA-containing ribonucleoprotein complex"/>
    <property type="evidence" value="ECO:0007669"/>
    <property type="project" value="InterPro"/>
</dbReference>
<accession>A0A1J3FRP9</accession>
<evidence type="ECO:0000256" key="9">
    <source>
        <dbReference type="SAM" id="MobiDB-lite"/>
    </source>
</evidence>
<feature type="compositionally biased region" description="Polar residues" evidence="9">
    <location>
        <begin position="550"/>
        <end position="561"/>
    </location>
</feature>
<dbReference type="InterPro" id="IPR038664">
    <property type="entry name" value="Gar1/Naf1_Cbf5-bd_sf"/>
</dbReference>
<dbReference type="Gene3D" id="2.40.10.230">
    <property type="entry name" value="Probable tRNA pseudouridine synthase domain"/>
    <property type="match status" value="1"/>
</dbReference>
<keyword evidence="10" id="KW-0687">Ribonucleoprotein</keyword>
<dbReference type="GO" id="GO:0003723">
    <property type="term" value="F:RNA binding"/>
    <property type="evidence" value="ECO:0007669"/>
    <property type="project" value="UniProtKB-KW"/>
</dbReference>
<comment type="similarity">
    <text evidence="2">Belongs to the NAF1 family.</text>
</comment>
<dbReference type="Pfam" id="PF04410">
    <property type="entry name" value="Gar1"/>
    <property type="match status" value="1"/>
</dbReference>
<dbReference type="AlphaFoldDB" id="A0A1J3FRP9"/>
<evidence type="ECO:0000256" key="3">
    <source>
        <dbReference type="ARBA" id="ARBA00021438"/>
    </source>
</evidence>
<dbReference type="PANTHER" id="PTHR31633:SF1">
    <property type="entry name" value="H_ACA RIBONUCLEOPROTEIN COMPLEX NON-CORE SUBUNIT NAF1"/>
    <property type="match status" value="1"/>
</dbReference>
<feature type="compositionally biased region" description="Low complexity" evidence="9">
    <location>
        <begin position="238"/>
        <end position="263"/>
    </location>
</feature>
<feature type="region of interest" description="Disordered" evidence="9">
    <location>
        <begin position="468"/>
        <end position="586"/>
    </location>
</feature>
<keyword evidence="8" id="KW-0539">Nucleus</keyword>
<feature type="compositionally biased region" description="Acidic residues" evidence="9">
    <location>
        <begin position="473"/>
        <end position="491"/>
    </location>
</feature>
<feature type="compositionally biased region" description="Basic residues" evidence="9">
    <location>
        <begin position="774"/>
        <end position="802"/>
    </location>
</feature>
<protein>
    <recommendedName>
        <fullName evidence="3">H/ACA ribonucleoprotein complex non-core subunit NAF1</fullName>
    </recommendedName>
</protein>
<evidence type="ECO:0000256" key="1">
    <source>
        <dbReference type="ARBA" id="ARBA00004123"/>
    </source>
</evidence>
<feature type="compositionally biased region" description="Polar residues" evidence="9">
    <location>
        <begin position="526"/>
        <end position="540"/>
    </location>
</feature>
<dbReference type="InterPro" id="IPR007504">
    <property type="entry name" value="H/ACA_rnp_Gar1/Naf1"/>
</dbReference>
<comment type="subcellular location">
    <subcellularLocation>
        <location evidence="1">Nucleus</location>
    </subcellularLocation>
</comment>
<evidence type="ECO:0000313" key="10">
    <source>
        <dbReference type="EMBL" id="JAU46770.1"/>
    </source>
</evidence>
<dbReference type="EMBL" id="GEVK01006062">
    <property type="protein sequence ID" value="JAU46770.1"/>
    <property type="molecule type" value="Transcribed_RNA"/>
</dbReference>
<dbReference type="PANTHER" id="PTHR31633">
    <property type="entry name" value="H/ACA RIBONUCLEOPROTEIN COMPLEX NON-CORE SUBUNIT NAF1"/>
    <property type="match status" value="1"/>
</dbReference>
<proteinExistence type="inferred from homology"/>
<gene>
    <name evidence="10" type="ORF">LC_TR17068_c0_g1_i1_g.58823</name>
</gene>
<evidence type="ECO:0000256" key="8">
    <source>
        <dbReference type="ARBA" id="ARBA00023242"/>
    </source>
</evidence>